<keyword evidence="4" id="KW-0809">Transit peptide</keyword>
<proteinExistence type="predicted"/>
<dbReference type="InterPro" id="IPR044599">
    <property type="entry name" value="CAF1P_plant"/>
</dbReference>
<keyword evidence="3 7" id="KW-0694">RNA-binding</keyword>
<feature type="region of interest" description="Disordered" evidence="8">
    <location>
        <begin position="17"/>
        <end position="143"/>
    </location>
</feature>
<feature type="domain" description="CRM" evidence="9">
    <location>
        <begin position="369"/>
        <end position="465"/>
    </location>
</feature>
<dbReference type="Pfam" id="PF01985">
    <property type="entry name" value="CRS1_YhbY"/>
    <property type="match status" value="2"/>
</dbReference>
<feature type="compositionally biased region" description="Basic residues" evidence="8">
    <location>
        <begin position="118"/>
        <end position="129"/>
    </location>
</feature>
<comment type="caution">
    <text evidence="10">The sequence shown here is derived from an EMBL/GenBank/DDBJ whole genome shotgun (WGS) entry which is preliminary data.</text>
</comment>
<evidence type="ECO:0000313" key="11">
    <source>
        <dbReference type="Proteomes" id="UP001412067"/>
    </source>
</evidence>
<evidence type="ECO:0000259" key="9">
    <source>
        <dbReference type="PROSITE" id="PS51295"/>
    </source>
</evidence>
<evidence type="ECO:0000256" key="8">
    <source>
        <dbReference type="SAM" id="MobiDB-lite"/>
    </source>
</evidence>
<dbReference type="EMBL" id="JBBWWR010000018">
    <property type="protein sequence ID" value="KAK8943753.1"/>
    <property type="molecule type" value="Genomic_DNA"/>
</dbReference>
<keyword evidence="6" id="KW-0687">Ribonucleoprotein</keyword>
<dbReference type="PROSITE" id="PS51295">
    <property type="entry name" value="CRM"/>
    <property type="match status" value="2"/>
</dbReference>
<evidence type="ECO:0000313" key="10">
    <source>
        <dbReference type="EMBL" id="KAK8943753.1"/>
    </source>
</evidence>
<keyword evidence="2" id="KW-0677">Repeat</keyword>
<feature type="region of interest" description="Disordered" evidence="8">
    <location>
        <begin position="208"/>
        <end position="237"/>
    </location>
</feature>
<sequence length="705" mass="79150">MALKFTAPFPLFPPNLSFPRRRSSTTPTEIRFSRWNNANAEPFQRRLRQQKEIDDDIRRHRRFDSATKIADVSDDEVQPSFSRPSPPDYKSPGTPSSPSSPSIRGKASKYSKSENSNKRSHPAFRRSPLKARVPPVEHEGETGITVSEKGITYKLKDAPFEFQYSYTETPKVKPLALREPQFLPFGPTSMPRPWTGRAPLPASKKKLPEFDSFRLPPPGKKGVKPVQAPGPYLAGSGPKYAATTREEILGEPLTNEEIKELIKGSLKSKRQLNMGRDGLTHNMLDNIHAHWKRQRVCKIKCKGVCTVDMDNVHQQLEEKTGGRIIYGRGGVLYLYRGRNYNYRTRPRYPLMLWKPMTPVYPRLVQHAPEGLTLKEATEMRRKGRQIPPICKLGKNGVYSNLVRDVKEAFEVCELVRINCKDLNKSDCRKIGAKLRDLVSCVLVSFEYEHILLWRGKEWKSTSLPSDHEALSIDKEIQKIPEGEETNDKNMSLDYDFGRDDVDIPGMDIVELQGTGLIENLESSSAINKELPTSDSGGRLDHGEDRNLLFSQSDTDASSVIYSDSMEISELEMLGTEGGNGMVNTNVPWLEGVMRLVVRAVEAGSAVVLDEETLDADIVLGKSVAHASKAPAPPVLNFQHRSKTNVFTKINEEKSDSNGDEDVETLVVFPRKGNEKKKSWSRKNEVFPDAVPNGSLGVDELAKLLA</sequence>
<feature type="compositionally biased region" description="Low complexity" evidence="8">
    <location>
        <begin position="91"/>
        <end position="102"/>
    </location>
</feature>
<dbReference type="InterPro" id="IPR035920">
    <property type="entry name" value="YhbY-like_sf"/>
</dbReference>
<dbReference type="InterPro" id="IPR001890">
    <property type="entry name" value="RNA-binding_CRM"/>
</dbReference>
<evidence type="ECO:0000256" key="3">
    <source>
        <dbReference type="ARBA" id="ARBA00022884"/>
    </source>
</evidence>
<keyword evidence="1" id="KW-0507">mRNA processing</keyword>
<evidence type="ECO:0000256" key="2">
    <source>
        <dbReference type="ARBA" id="ARBA00022737"/>
    </source>
</evidence>
<dbReference type="Proteomes" id="UP001412067">
    <property type="component" value="Unassembled WGS sequence"/>
</dbReference>
<evidence type="ECO:0000256" key="1">
    <source>
        <dbReference type="ARBA" id="ARBA00022664"/>
    </source>
</evidence>
<dbReference type="PANTHER" id="PTHR46247:SF1">
    <property type="entry name" value="CRS2-ASSOCIATED FACTOR 1, CHLOROPLASTIC"/>
    <property type="match status" value="1"/>
</dbReference>
<dbReference type="SMART" id="SM01103">
    <property type="entry name" value="CRS1_YhbY"/>
    <property type="match status" value="2"/>
</dbReference>
<dbReference type="PANTHER" id="PTHR46247">
    <property type="entry name" value="CRS2-ASSOCIATED FACTOR 1, CHLOROPLASTIC"/>
    <property type="match status" value="1"/>
</dbReference>
<evidence type="ECO:0000256" key="5">
    <source>
        <dbReference type="ARBA" id="ARBA00023187"/>
    </source>
</evidence>
<organism evidence="10 11">
    <name type="scientific">Platanthera guangdongensis</name>
    <dbReference type="NCBI Taxonomy" id="2320717"/>
    <lineage>
        <taxon>Eukaryota</taxon>
        <taxon>Viridiplantae</taxon>
        <taxon>Streptophyta</taxon>
        <taxon>Embryophyta</taxon>
        <taxon>Tracheophyta</taxon>
        <taxon>Spermatophyta</taxon>
        <taxon>Magnoliopsida</taxon>
        <taxon>Liliopsida</taxon>
        <taxon>Asparagales</taxon>
        <taxon>Orchidaceae</taxon>
        <taxon>Orchidoideae</taxon>
        <taxon>Orchideae</taxon>
        <taxon>Orchidinae</taxon>
        <taxon>Platanthera</taxon>
    </lineage>
</organism>
<feature type="compositionally biased region" description="Basic and acidic residues" evidence="8">
    <location>
        <begin position="49"/>
        <end position="58"/>
    </location>
</feature>
<dbReference type="SUPFAM" id="SSF75471">
    <property type="entry name" value="YhbY-like"/>
    <property type="match status" value="2"/>
</dbReference>
<dbReference type="Gene3D" id="3.30.110.60">
    <property type="entry name" value="YhbY-like"/>
    <property type="match status" value="2"/>
</dbReference>
<feature type="domain" description="CRM" evidence="9">
    <location>
        <begin position="251"/>
        <end position="347"/>
    </location>
</feature>
<accession>A0ABR2LL13</accession>
<gene>
    <name evidence="10" type="ORF">KSP40_PGU004467</name>
</gene>
<keyword evidence="5" id="KW-0508">mRNA splicing</keyword>
<evidence type="ECO:0000256" key="7">
    <source>
        <dbReference type="PROSITE-ProRule" id="PRU00626"/>
    </source>
</evidence>
<reference evidence="10 11" key="1">
    <citation type="journal article" date="2022" name="Nat. Plants">
        <title>Genomes of leafy and leafless Platanthera orchids illuminate the evolution of mycoheterotrophy.</title>
        <authorList>
            <person name="Li M.H."/>
            <person name="Liu K.W."/>
            <person name="Li Z."/>
            <person name="Lu H.C."/>
            <person name="Ye Q.L."/>
            <person name="Zhang D."/>
            <person name="Wang J.Y."/>
            <person name="Li Y.F."/>
            <person name="Zhong Z.M."/>
            <person name="Liu X."/>
            <person name="Yu X."/>
            <person name="Liu D.K."/>
            <person name="Tu X.D."/>
            <person name="Liu B."/>
            <person name="Hao Y."/>
            <person name="Liao X.Y."/>
            <person name="Jiang Y.T."/>
            <person name="Sun W.H."/>
            <person name="Chen J."/>
            <person name="Chen Y.Q."/>
            <person name="Ai Y."/>
            <person name="Zhai J.W."/>
            <person name="Wu S.S."/>
            <person name="Zhou Z."/>
            <person name="Hsiao Y.Y."/>
            <person name="Wu W.L."/>
            <person name="Chen Y.Y."/>
            <person name="Lin Y.F."/>
            <person name="Hsu J.L."/>
            <person name="Li C.Y."/>
            <person name="Wang Z.W."/>
            <person name="Zhao X."/>
            <person name="Zhong W.Y."/>
            <person name="Ma X.K."/>
            <person name="Ma L."/>
            <person name="Huang J."/>
            <person name="Chen G.Z."/>
            <person name="Huang M.Z."/>
            <person name="Huang L."/>
            <person name="Peng D.H."/>
            <person name="Luo Y.B."/>
            <person name="Zou S.Q."/>
            <person name="Chen S.P."/>
            <person name="Lan S."/>
            <person name="Tsai W.C."/>
            <person name="Van de Peer Y."/>
            <person name="Liu Z.J."/>
        </authorList>
    </citation>
    <scope>NUCLEOTIDE SEQUENCE [LARGE SCALE GENOMIC DNA]</scope>
    <source>
        <strain evidence="10">Lor288</strain>
    </source>
</reference>
<name>A0ABR2LL13_9ASPA</name>
<evidence type="ECO:0000256" key="4">
    <source>
        <dbReference type="ARBA" id="ARBA00022946"/>
    </source>
</evidence>
<keyword evidence="11" id="KW-1185">Reference proteome</keyword>
<protein>
    <recommendedName>
        <fullName evidence="9">CRM domain-containing protein</fullName>
    </recommendedName>
</protein>
<evidence type="ECO:0000256" key="6">
    <source>
        <dbReference type="ARBA" id="ARBA00023274"/>
    </source>
</evidence>